<accession>K0T959</accession>
<organism evidence="1 2">
    <name type="scientific">Thalassiosira oceanica</name>
    <name type="common">Marine diatom</name>
    <dbReference type="NCBI Taxonomy" id="159749"/>
    <lineage>
        <taxon>Eukaryota</taxon>
        <taxon>Sar</taxon>
        <taxon>Stramenopiles</taxon>
        <taxon>Ochrophyta</taxon>
        <taxon>Bacillariophyta</taxon>
        <taxon>Coscinodiscophyceae</taxon>
        <taxon>Thalassiosirophycidae</taxon>
        <taxon>Thalassiosirales</taxon>
        <taxon>Thalassiosiraceae</taxon>
        <taxon>Thalassiosira</taxon>
    </lineage>
</organism>
<sequence length="490" mass="53750">MAFQKCRHCIIVNSIGGGGDAGGDFPLERTEDGWCMDQPLVEQVGHLLAHNTDEELGWIDNEHSAFHAMLDEKLAFEINYISTGLLGETKIGETIVVSFPAVEVTKHRTSFEVAIEALHKIQHESSETVPLAIQVNQVPLWASIGNVVELSSRGVVEALTAMDKPRAIVFMGSMRHFTQSVRCKELGDEGPGCFFADFSDRSLTDPNEAFVAKIDGQLTTALDDLMLSPLISDTDLSLLADKGRGFFWGAIQGYFIRLNDRMQERLNEVKQAIGYEDGSIRIAMHLRHGDRLRFNKVAISDYCTQADLIAKQIIKDECGGDTERCTVGVFVVADSIEADAEVTAWSESKPYIKLVTSPSFRGSRVIEAARIQYDDPRLYEYSESRVIDLHLMIGPEYFIGSVMSQTARVAVSVGYAQETIKEAIAMDHPGDKIRQDHSEILTGSTPGVVGLTAAFPALRSIATARLTPSASDFPPTCLGAVKLTSRDCVA</sequence>
<comment type="caution">
    <text evidence="1">The sequence shown here is derived from an EMBL/GenBank/DDBJ whole genome shotgun (WGS) entry which is preliminary data.</text>
</comment>
<keyword evidence="2" id="KW-1185">Reference proteome</keyword>
<protein>
    <submittedName>
        <fullName evidence="1">Uncharacterized protein</fullName>
    </submittedName>
</protein>
<dbReference type="Proteomes" id="UP000266841">
    <property type="component" value="Unassembled WGS sequence"/>
</dbReference>
<evidence type="ECO:0000313" key="2">
    <source>
        <dbReference type="Proteomes" id="UP000266841"/>
    </source>
</evidence>
<gene>
    <name evidence="1" type="ORF">THAOC_04761</name>
</gene>
<dbReference type="AlphaFoldDB" id="K0T959"/>
<proteinExistence type="predicted"/>
<evidence type="ECO:0000313" key="1">
    <source>
        <dbReference type="EMBL" id="EJK73604.1"/>
    </source>
</evidence>
<name>K0T959_THAOC</name>
<dbReference type="EMBL" id="AGNL01004363">
    <property type="protein sequence ID" value="EJK73604.1"/>
    <property type="molecule type" value="Genomic_DNA"/>
</dbReference>
<reference evidence="1 2" key="1">
    <citation type="journal article" date="2012" name="Genome Biol.">
        <title>Genome and low-iron response of an oceanic diatom adapted to chronic iron limitation.</title>
        <authorList>
            <person name="Lommer M."/>
            <person name="Specht M."/>
            <person name="Roy A.S."/>
            <person name="Kraemer L."/>
            <person name="Andreson R."/>
            <person name="Gutowska M.A."/>
            <person name="Wolf J."/>
            <person name="Bergner S.V."/>
            <person name="Schilhabel M.B."/>
            <person name="Klostermeier U.C."/>
            <person name="Beiko R.G."/>
            <person name="Rosenstiel P."/>
            <person name="Hippler M."/>
            <person name="Laroche J."/>
        </authorList>
    </citation>
    <scope>NUCLEOTIDE SEQUENCE [LARGE SCALE GENOMIC DNA]</scope>
    <source>
        <strain evidence="1 2">CCMP1005</strain>
    </source>
</reference>